<dbReference type="GO" id="GO:0005737">
    <property type="term" value="C:cytoplasm"/>
    <property type="evidence" value="ECO:0007669"/>
    <property type="project" value="InterPro"/>
</dbReference>
<dbReference type="RefSeq" id="WP_007485206.1">
    <property type="nucleotide sequence ID" value="NZ_JH724314.1"/>
</dbReference>
<dbReference type="GO" id="GO:0009001">
    <property type="term" value="F:serine O-acetyltransferase activity"/>
    <property type="evidence" value="ECO:0007669"/>
    <property type="project" value="InterPro"/>
</dbReference>
<dbReference type="InterPro" id="IPR005881">
    <property type="entry name" value="Ser_O-AcTrfase"/>
</dbReference>
<evidence type="ECO:0000313" key="5">
    <source>
        <dbReference type="Proteomes" id="UP000003089"/>
    </source>
</evidence>
<dbReference type="Proteomes" id="UP000003089">
    <property type="component" value="Unassembled WGS sequence"/>
</dbReference>
<dbReference type="Gene3D" id="2.160.10.10">
    <property type="entry name" value="Hexapeptide repeat proteins"/>
    <property type="match status" value="1"/>
</dbReference>
<evidence type="ECO:0000256" key="3">
    <source>
        <dbReference type="ARBA" id="ARBA00023315"/>
    </source>
</evidence>
<keyword evidence="3" id="KW-0012">Acyltransferase</keyword>
<dbReference type="Pfam" id="PF00132">
    <property type="entry name" value="Hexapep"/>
    <property type="match status" value="1"/>
</dbReference>
<sequence>MNAIGLYRIEHWCYLKKIPIFPKLIHSLIFLLFNSHIPASCTIGKGTRFGYGAIGVVIHSNAIIGKNCIIGTNVTIGGRGRPGVPIIGDNVYISTGAKVLGPINIGNNVTIGANAVVITDVVDNAVVGGVPARILK</sequence>
<evidence type="ECO:0008006" key="6">
    <source>
        <dbReference type="Google" id="ProtNLM"/>
    </source>
</evidence>
<dbReference type="InterPro" id="IPR011004">
    <property type="entry name" value="Trimer_LpxA-like_sf"/>
</dbReference>
<dbReference type="STRING" id="997884.HMPREF1068_02106"/>
<dbReference type="PIRSF" id="PIRSF000441">
    <property type="entry name" value="CysE"/>
    <property type="match status" value="1"/>
</dbReference>
<dbReference type="eggNOG" id="COG1045">
    <property type="taxonomic scope" value="Bacteria"/>
</dbReference>
<comment type="similarity">
    <text evidence="1">Belongs to the transferase hexapeptide repeat family.</text>
</comment>
<dbReference type="PATRIC" id="fig|997884.3.peg.2142"/>
<name>I9GZH0_9BACE</name>
<evidence type="ECO:0000313" key="4">
    <source>
        <dbReference type="EMBL" id="EIY52559.1"/>
    </source>
</evidence>
<dbReference type="HOGENOM" id="CLU_051638_10_2_10"/>
<reference evidence="4 5" key="1">
    <citation type="submission" date="2012-02" db="EMBL/GenBank/DDBJ databases">
        <title>The Genome Sequence of Bacteroides nordii CL02T12C05.</title>
        <authorList>
            <consortium name="The Broad Institute Genome Sequencing Platform"/>
            <person name="Earl A."/>
            <person name="Ward D."/>
            <person name="Feldgarden M."/>
            <person name="Gevers D."/>
            <person name="Zitomersky N.L."/>
            <person name="Coyne M.J."/>
            <person name="Comstock L.E."/>
            <person name="Young S.K."/>
            <person name="Zeng Q."/>
            <person name="Gargeya S."/>
            <person name="Fitzgerald M."/>
            <person name="Haas B."/>
            <person name="Abouelleil A."/>
            <person name="Alvarado L."/>
            <person name="Arachchi H.M."/>
            <person name="Berlin A."/>
            <person name="Chapman S.B."/>
            <person name="Gearin G."/>
            <person name="Goldberg J."/>
            <person name="Griggs A."/>
            <person name="Gujja S."/>
            <person name="Hansen M."/>
            <person name="Heiman D."/>
            <person name="Howarth C."/>
            <person name="Larimer J."/>
            <person name="Lui A."/>
            <person name="MacDonald P.J.P."/>
            <person name="McCowen C."/>
            <person name="Montmayeur A."/>
            <person name="Murphy C."/>
            <person name="Neiman D."/>
            <person name="Pearson M."/>
            <person name="Priest M."/>
            <person name="Roberts A."/>
            <person name="Saif S."/>
            <person name="Shea T."/>
            <person name="Sisk P."/>
            <person name="Stolte C."/>
            <person name="Sykes S."/>
            <person name="Wortman J."/>
            <person name="Nusbaum C."/>
            <person name="Birren B."/>
        </authorList>
    </citation>
    <scope>NUCLEOTIDE SEQUENCE [LARGE SCALE GENOMIC DNA]</scope>
    <source>
        <strain evidence="4 5">CL02T12C05</strain>
    </source>
</reference>
<dbReference type="InterPro" id="IPR001451">
    <property type="entry name" value="Hexapep"/>
</dbReference>
<comment type="caution">
    <text evidence="4">The sequence shown here is derived from an EMBL/GenBank/DDBJ whole genome shotgun (WGS) entry which is preliminary data.</text>
</comment>
<evidence type="ECO:0000256" key="1">
    <source>
        <dbReference type="ARBA" id="ARBA00007274"/>
    </source>
</evidence>
<dbReference type="EMBL" id="AGXS01000015">
    <property type="protein sequence ID" value="EIY52559.1"/>
    <property type="molecule type" value="Genomic_DNA"/>
</dbReference>
<proteinExistence type="inferred from homology"/>
<protein>
    <recommendedName>
        <fullName evidence="6">Serine acetyltransferase</fullName>
    </recommendedName>
</protein>
<gene>
    <name evidence="4" type="ORF">HMPREF1068_02106</name>
</gene>
<organism evidence="4 5">
    <name type="scientific">Bacteroides nordii CL02T12C05</name>
    <dbReference type="NCBI Taxonomy" id="997884"/>
    <lineage>
        <taxon>Bacteria</taxon>
        <taxon>Pseudomonadati</taxon>
        <taxon>Bacteroidota</taxon>
        <taxon>Bacteroidia</taxon>
        <taxon>Bacteroidales</taxon>
        <taxon>Bacteroidaceae</taxon>
        <taxon>Bacteroides</taxon>
    </lineage>
</organism>
<evidence type="ECO:0000256" key="2">
    <source>
        <dbReference type="ARBA" id="ARBA00022679"/>
    </source>
</evidence>
<dbReference type="InterPro" id="IPR045304">
    <property type="entry name" value="LbH_SAT"/>
</dbReference>
<dbReference type="PANTHER" id="PTHR42811">
    <property type="entry name" value="SERINE ACETYLTRANSFERASE"/>
    <property type="match status" value="1"/>
</dbReference>
<dbReference type="SUPFAM" id="SSF51161">
    <property type="entry name" value="Trimeric LpxA-like enzymes"/>
    <property type="match status" value="1"/>
</dbReference>
<dbReference type="AlphaFoldDB" id="I9GZH0"/>
<dbReference type="GO" id="GO:0006535">
    <property type="term" value="P:cysteine biosynthetic process from serine"/>
    <property type="evidence" value="ECO:0007669"/>
    <property type="project" value="InterPro"/>
</dbReference>
<accession>I9GZH0</accession>
<dbReference type="CDD" id="cd03354">
    <property type="entry name" value="LbH_SAT"/>
    <property type="match status" value="1"/>
</dbReference>
<keyword evidence="2" id="KW-0808">Transferase</keyword>
<keyword evidence="5" id="KW-1185">Reference proteome</keyword>